<accession>A0ABN0YRA1</accession>
<evidence type="ECO:0000313" key="2">
    <source>
        <dbReference type="EMBL" id="GAA0406305.1"/>
    </source>
</evidence>
<feature type="transmembrane region" description="Helical" evidence="1">
    <location>
        <begin position="230"/>
        <end position="252"/>
    </location>
</feature>
<dbReference type="EMBL" id="BAAABX010000032">
    <property type="protein sequence ID" value="GAA0406305.1"/>
    <property type="molecule type" value="Genomic_DNA"/>
</dbReference>
<dbReference type="RefSeq" id="WP_344024057.1">
    <property type="nucleotide sequence ID" value="NZ_BAAABX010000032.1"/>
</dbReference>
<feature type="transmembrane region" description="Helical" evidence="1">
    <location>
        <begin position="12"/>
        <end position="33"/>
    </location>
</feature>
<reference evidence="2 3" key="1">
    <citation type="journal article" date="2019" name="Int. J. Syst. Evol. Microbiol.">
        <title>The Global Catalogue of Microorganisms (GCM) 10K type strain sequencing project: providing services to taxonomists for standard genome sequencing and annotation.</title>
        <authorList>
            <consortium name="The Broad Institute Genomics Platform"/>
            <consortium name="The Broad Institute Genome Sequencing Center for Infectious Disease"/>
            <person name="Wu L."/>
            <person name="Ma J."/>
        </authorList>
    </citation>
    <scope>NUCLEOTIDE SEQUENCE [LARGE SCALE GENOMIC DNA]</scope>
    <source>
        <strain evidence="2 3">JCM 4788</strain>
    </source>
</reference>
<feature type="transmembrane region" description="Helical" evidence="1">
    <location>
        <begin position="45"/>
        <end position="68"/>
    </location>
</feature>
<dbReference type="Proteomes" id="UP001500879">
    <property type="component" value="Unassembled WGS sequence"/>
</dbReference>
<protein>
    <recommendedName>
        <fullName evidence="4">Integral membrane protein</fullName>
    </recommendedName>
</protein>
<evidence type="ECO:0008006" key="4">
    <source>
        <dbReference type="Google" id="ProtNLM"/>
    </source>
</evidence>
<keyword evidence="1" id="KW-1133">Transmembrane helix</keyword>
<gene>
    <name evidence="2" type="ORF">GCM10010357_29100</name>
</gene>
<evidence type="ECO:0000256" key="1">
    <source>
        <dbReference type="SAM" id="Phobius"/>
    </source>
</evidence>
<feature type="transmembrane region" description="Helical" evidence="1">
    <location>
        <begin position="152"/>
        <end position="175"/>
    </location>
</feature>
<comment type="caution">
    <text evidence="2">The sequence shown here is derived from an EMBL/GenBank/DDBJ whole genome shotgun (WGS) entry which is preliminary data.</text>
</comment>
<organism evidence="2 3">
    <name type="scientific">Streptomyces luteireticuli</name>
    <dbReference type="NCBI Taxonomy" id="173858"/>
    <lineage>
        <taxon>Bacteria</taxon>
        <taxon>Bacillati</taxon>
        <taxon>Actinomycetota</taxon>
        <taxon>Actinomycetes</taxon>
        <taxon>Kitasatosporales</taxon>
        <taxon>Streptomycetaceae</taxon>
        <taxon>Streptomyces</taxon>
    </lineage>
</organism>
<feature type="transmembrane region" description="Helical" evidence="1">
    <location>
        <begin position="114"/>
        <end position="132"/>
    </location>
</feature>
<feature type="transmembrane region" description="Helical" evidence="1">
    <location>
        <begin position="187"/>
        <end position="210"/>
    </location>
</feature>
<feature type="transmembrane region" description="Helical" evidence="1">
    <location>
        <begin position="80"/>
        <end position="102"/>
    </location>
</feature>
<sequence length="265" mass="28686">MSTSTTASSTPWDGVIFGSVTLLGAVVTTLCLIRARRTPTVANRSITAAFGICTLGVFFAVPAIAQAAADITGIDNIAKLIAHICAVLWSAGLQFTMVDIAYGPYGLRTRLYQRATFAGAILMAMIPLWLSANGPGVEFTTAHAHDVKVRIYLLLYLVYVFATCTELTFQCALASRDNWPERPWSSFGYGSSTIAAIFGMGYAASKASYLVAYTMGSPWELRVEERLSPLLSGISILFLFVGLTLPVFGWLLRKILKRPEPAPRA</sequence>
<proteinExistence type="predicted"/>
<keyword evidence="1" id="KW-0472">Membrane</keyword>
<name>A0ABN0YRA1_9ACTN</name>
<keyword evidence="3" id="KW-1185">Reference proteome</keyword>
<evidence type="ECO:0000313" key="3">
    <source>
        <dbReference type="Proteomes" id="UP001500879"/>
    </source>
</evidence>
<keyword evidence="1" id="KW-0812">Transmembrane</keyword>